<dbReference type="Proteomes" id="UP001165060">
    <property type="component" value="Unassembled WGS sequence"/>
</dbReference>
<gene>
    <name evidence="2" type="ORF">TeGR_g9845</name>
</gene>
<feature type="region of interest" description="Disordered" evidence="1">
    <location>
        <begin position="282"/>
        <end position="304"/>
    </location>
</feature>
<organism evidence="2 3">
    <name type="scientific">Tetraparma gracilis</name>
    <dbReference type="NCBI Taxonomy" id="2962635"/>
    <lineage>
        <taxon>Eukaryota</taxon>
        <taxon>Sar</taxon>
        <taxon>Stramenopiles</taxon>
        <taxon>Ochrophyta</taxon>
        <taxon>Bolidophyceae</taxon>
        <taxon>Parmales</taxon>
        <taxon>Triparmaceae</taxon>
        <taxon>Tetraparma</taxon>
    </lineage>
</organism>
<evidence type="ECO:0000313" key="3">
    <source>
        <dbReference type="Proteomes" id="UP001165060"/>
    </source>
</evidence>
<name>A0ABQ6M6S7_9STRA</name>
<sequence>MLQRDSTSLGWTGSFVDLMLDQDSTEAHAFLVALPSSSTSPLCLNNCGVWDPLSSKPDCGCRACAVLSYLYLYTTTYFFKHRPVCHNTIDAHTTPVSALISKVIGLGTSPIPHSLHLLSAANMSRGRNLLAKLLYDCAPPFLVRNIALAHPPALVAADHLGRTALFWATHSLCVNSRDPEHATKHAANLRLVSELGRSWQRCELERAAHRCVVRGVCGGKNEELLKGLVRIRAEDPALLERLLSFLPEAPTAKLSTALSAAVSTAPGYWELYPDCADWEEEGDWEVEKGESSRSPMPRSRDVVG</sequence>
<evidence type="ECO:0000313" key="2">
    <source>
        <dbReference type="EMBL" id="GMI20611.1"/>
    </source>
</evidence>
<evidence type="ECO:0000256" key="1">
    <source>
        <dbReference type="SAM" id="MobiDB-lite"/>
    </source>
</evidence>
<comment type="caution">
    <text evidence="2">The sequence shown here is derived from an EMBL/GenBank/DDBJ whole genome shotgun (WGS) entry which is preliminary data.</text>
</comment>
<reference evidence="2 3" key="1">
    <citation type="journal article" date="2023" name="Commun. Biol.">
        <title>Genome analysis of Parmales, the sister group of diatoms, reveals the evolutionary specialization of diatoms from phago-mixotrophs to photoautotrophs.</title>
        <authorList>
            <person name="Ban H."/>
            <person name="Sato S."/>
            <person name="Yoshikawa S."/>
            <person name="Yamada K."/>
            <person name="Nakamura Y."/>
            <person name="Ichinomiya M."/>
            <person name="Sato N."/>
            <person name="Blanc-Mathieu R."/>
            <person name="Endo H."/>
            <person name="Kuwata A."/>
            <person name="Ogata H."/>
        </authorList>
    </citation>
    <scope>NUCLEOTIDE SEQUENCE [LARGE SCALE GENOMIC DNA]</scope>
</reference>
<proteinExistence type="predicted"/>
<keyword evidence="3" id="KW-1185">Reference proteome</keyword>
<protein>
    <submittedName>
        <fullName evidence="2">Uncharacterized protein</fullName>
    </submittedName>
</protein>
<accession>A0ABQ6M6S7</accession>
<dbReference type="EMBL" id="BRYB01003787">
    <property type="protein sequence ID" value="GMI20611.1"/>
    <property type="molecule type" value="Genomic_DNA"/>
</dbReference>